<comment type="caution">
    <text evidence="2">The sequence shown here is derived from an EMBL/GenBank/DDBJ whole genome shotgun (WGS) entry which is preliminary data.</text>
</comment>
<feature type="signal peptide" evidence="1">
    <location>
        <begin position="1"/>
        <end position="18"/>
    </location>
</feature>
<accession>A0ABP9SDJ3</accession>
<feature type="chain" id="PRO_5046107232" evidence="1">
    <location>
        <begin position="19"/>
        <end position="150"/>
    </location>
</feature>
<gene>
    <name evidence="2" type="ORF">GCM10025772_27730</name>
</gene>
<protein>
    <submittedName>
        <fullName evidence="2">Uncharacterized protein</fullName>
    </submittedName>
</protein>
<dbReference type="Proteomes" id="UP001501600">
    <property type="component" value="Unassembled WGS sequence"/>
</dbReference>
<keyword evidence="3" id="KW-1185">Reference proteome</keyword>
<reference evidence="3" key="1">
    <citation type="journal article" date="2019" name="Int. J. Syst. Evol. Microbiol.">
        <title>The Global Catalogue of Microorganisms (GCM) 10K type strain sequencing project: providing services to taxonomists for standard genome sequencing and annotation.</title>
        <authorList>
            <consortium name="The Broad Institute Genomics Platform"/>
            <consortium name="The Broad Institute Genome Sequencing Center for Infectious Disease"/>
            <person name="Wu L."/>
            <person name="Ma J."/>
        </authorList>
    </citation>
    <scope>NUCLEOTIDE SEQUENCE [LARGE SCALE GENOMIC DNA]</scope>
    <source>
        <strain evidence="3">JCM 18720</strain>
    </source>
</reference>
<dbReference type="RefSeq" id="WP_345317767.1">
    <property type="nucleotide sequence ID" value="NZ_BAABLF010000029.1"/>
</dbReference>
<name>A0ABP9SDJ3_9GAMM</name>
<dbReference type="EMBL" id="BAABLF010000029">
    <property type="protein sequence ID" value="GAA5194551.1"/>
    <property type="molecule type" value="Genomic_DNA"/>
</dbReference>
<keyword evidence="1" id="KW-0732">Signal</keyword>
<evidence type="ECO:0000313" key="2">
    <source>
        <dbReference type="EMBL" id="GAA5194551.1"/>
    </source>
</evidence>
<evidence type="ECO:0000256" key="1">
    <source>
        <dbReference type="SAM" id="SignalP"/>
    </source>
</evidence>
<proteinExistence type="predicted"/>
<sequence length="150" mass="16629">MIKHLALLFLFLPWCSVATTDMAFISEKIITPEQASGLGIHRLTSGNDSSWNVLVYPSKNANNEPVAEASIAFTINGKEVALVLSKISNFEQTSFKRSDIVLDINSGVIVSLAITYGAQRLVLDDITNLKSRDYETFAKQYNKRLNSDND</sequence>
<organism evidence="2 3">
    <name type="scientific">Ferrimonas gelatinilytica</name>
    <dbReference type="NCBI Taxonomy" id="1255257"/>
    <lineage>
        <taxon>Bacteria</taxon>
        <taxon>Pseudomonadati</taxon>
        <taxon>Pseudomonadota</taxon>
        <taxon>Gammaproteobacteria</taxon>
        <taxon>Alteromonadales</taxon>
        <taxon>Ferrimonadaceae</taxon>
        <taxon>Ferrimonas</taxon>
    </lineage>
</organism>
<evidence type="ECO:0000313" key="3">
    <source>
        <dbReference type="Proteomes" id="UP001501600"/>
    </source>
</evidence>